<feature type="transmembrane region" description="Helical" evidence="5">
    <location>
        <begin position="162"/>
        <end position="184"/>
    </location>
</feature>
<comment type="caution">
    <text evidence="7">The sequence shown here is derived from an EMBL/GenBank/DDBJ whole genome shotgun (WGS) entry which is preliminary data.</text>
</comment>
<gene>
    <name evidence="7" type="ORF">LSCM4_02186</name>
</gene>
<keyword evidence="3 5" id="KW-1133">Transmembrane helix</keyword>
<keyword evidence="4 5" id="KW-0472">Membrane</keyword>
<keyword evidence="2 5" id="KW-0812">Transmembrane</keyword>
<dbReference type="GeneID" id="92358154"/>
<keyword evidence="8" id="KW-1185">Reference proteome</keyword>
<feature type="transmembrane region" description="Helical" evidence="5">
    <location>
        <begin position="137"/>
        <end position="156"/>
    </location>
</feature>
<proteinExistence type="predicted"/>
<organism evidence="7 8">
    <name type="scientific">Leishmania orientalis</name>
    <dbReference type="NCBI Taxonomy" id="2249476"/>
    <lineage>
        <taxon>Eukaryota</taxon>
        <taxon>Discoba</taxon>
        <taxon>Euglenozoa</taxon>
        <taxon>Kinetoplastea</taxon>
        <taxon>Metakinetoplastina</taxon>
        <taxon>Trypanosomatida</taxon>
        <taxon>Trypanosomatidae</taxon>
        <taxon>Leishmaniinae</taxon>
        <taxon>Leishmania</taxon>
    </lineage>
</organism>
<dbReference type="InterPro" id="IPR050186">
    <property type="entry name" value="TPT_transporter"/>
</dbReference>
<dbReference type="KEGG" id="loi:92358154"/>
<feature type="transmembrane region" description="Helical" evidence="5">
    <location>
        <begin position="196"/>
        <end position="215"/>
    </location>
</feature>
<reference evidence="8" key="1">
    <citation type="journal article" date="2021" name="Microbiol. Resour. Announc.">
        <title>LGAAP: Leishmaniinae Genome Assembly and Annotation Pipeline.</title>
        <authorList>
            <person name="Almutairi H."/>
            <person name="Urbaniak M.D."/>
            <person name="Bates M.D."/>
            <person name="Jariyapan N."/>
            <person name="Kwakye-Nuako G."/>
            <person name="Thomaz-Soccol V."/>
            <person name="Al-Salem W.S."/>
            <person name="Dillon R.J."/>
            <person name="Bates P.A."/>
            <person name="Gatherer D."/>
        </authorList>
    </citation>
    <scope>NUCLEOTIDE SEQUENCE [LARGE SCALE GENOMIC DNA]</scope>
</reference>
<evidence type="ECO:0000259" key="6">
    <source>
        <dbReference type="Pfam" id="PF03151"/>
    </source>
</evidence>
<reference evidence="8" key="2">
    <citation type="journal article" date="2021" name="Sci. Data">
        <title>Chromosome-scale genome sequencing, assembly and annotation of six genomes from subfamily Leishmaniinae.</title>
        <authorList>
            <person name="Almutairi H."/>
            <person name="Urbaniak M.D."/>
            <person name="Bates M.D."/>
            <person name="Jariyapan N."/>
            <person name="Kwakye-Nuako G."/>
            <person name="Thomaz Soccol V."/>
            <person name="Al-Salem W.S."/>
            <person name="Dillon R.J."/>
            <person name="Bates P.A."/>
            <person name="Gatherer D."/>
        </authorList>
    </citation>
    <scope>NUCLEOTIDE SEQUENCE [LARGE SCALE GENOMIC DNA]</scope>
</reference>
<feature type="transmembrane region" description="Helical" evidence="5">
    <location>
        <begin position="55"/>
        <end position="74"/>
    </location>
</feature>
<evidence type="ECO:0000256" key="3">
    <source>
        <dbReference type="ARBA" id="ARBA00022989"/>
    </source>
</evidence>
<accession>A0A836GDA3</accession>
<dbReference type="EMBL" id="JAFHLR010000030">
    <property type="protein sequence ID" value="KAG5472861.1"/>
    <property type="molecule type" value="Genomic_DNA"/>
</dbReference>
<dbReference type="RefSeq" id="XP_067061257.1">
    <property type="nucleotide sequence ID" value="XM_067204220.1"/>
</dbReference>
<feature type="transmembrane region" description="Helical" evidence="5">
    <location>
        <begin position="264"/>
        <end position="283"/>
    </location>
</feature>
<evidence type="ECO:0000256" key="5">
    <source>
        <dbReference type="SAM" id="Phobius"/>
    </source>
</evidence>
<evidence type="ECO:0000256" key="2">
    <source>
        <dbReference type="ARBA" id="ARBA00022692"/>
    </source>
</evidence>
<dbReference type="GO" id="GO:0016020">
    <property type="term" value="C:membrane"/>
    <property type="evidence" value="ECO:0007669"/>
    <property type="project" value="UniProtKB-SubCell"/>
</dbReference>
<dbReference type="AlphaFoldDB" id="A0A836GDA3"/>
<comment type="subcellular location">
    <subcellularLocation>
        <location evidence="1">Membrane</location>
        <topology evidence="1">Multi-pass membrane protein</topology>
    </subcellularLocation>
</comment>
<name>A0A836GDA3_9TRYP</name>
<protein>
    <recommendedName>
        <fullName evidence="6">Sugar phosphate transporter domain-containing protein</fullName>
    </recommendedName>
</protein>
<sequence>MRTLTPSLLEFFKGMLTTSLLFSLLLNITSSIGVIIVNKRLVFMEAHFEFSTVLTIIHFVVTFLGCVFFAYGVQLFKPKKLSIRRVFPISCVFCGYVVFNNLSLLANSVSVYQVLKILCTPIILCIEWVHYGKREKLSTLLSLLPVCVGVAITCFSDTDVNWIGTMWALLAIITNSLYTIWGKTKQVEMGVQPMQLLMYQAPMSAVMLLLAVLPLDNAEKLAAYDVTFTTVWTVLLSCIFAFGVNFSFFCFVGKTSPLTMNVVGYLKTLLVFVLDFLFVSATIPPQKMIGISLTLLGLAGYSYSKIESPENLTPRTRWNPHCDTFNKQHGIVETNVISV</sequence>
<feature type="domain" description="Sugar phosphate transporter" evidence="6">
    <location>
        <begin position="29"/>
        <end position="302"/>
    </location>
</feature>
<dbReference type="SUPFAM" id="SSF103481">
    <property type="entry name" value="Multidrug resistance efflux transporter EmrE"/>
    <property type="match status" value="1"/>
</dbReference>
<dbReference type="Proteomes" id="UP000674143">
    <property type="component" value="Unassembled WGS sequence"/>
</dbReference>
<evidence type="ECO:0000256" key="4">
    <source>
        <dbReference type="ARBA" id="ARBA00023136"/>
    </source>
</evidence>
<dbReference type="InterPro" id="IPR004853">
    <property type="entry name" value="Sugar_P_trans_dom"/>
</dbReference>
<dbReference type="SMR" id="A0A836GDA3"/>
<evidence type="ECO:0000313" key="8">
    <source>
        <dbReference type="Proteomes" id="UP000674143"/>
    </source>
</evidence>
<dbReference type="PANTHER" id="PTHR11132">
    <property type="entry name" value="SOLUTE CARRIER FAMILY 35"/>
    <property type="match status" value="1"/>
</dbReference>
<dbReference type="Pfam" id="PF03151">
    <property type="entry name" value="TPT"/>
    <property type="match status" value="1"/>
</dbReference>
<evidence type="ECO:0000313" key="7">
    <source>
        <dbReference type="EMBL" id="KAG5472861.1"/>
    </source>
</evidence>
<dbReference type="InterPro" id="IPR037185">
    <property type="entry name" value="EmrE-like"/>
</dbReference>
<feature type="transmembrane region" description="Helical" evidence="5">
    <location>
        <begin position="227"/>
        <end position="252"/>
    </location>
</feature>
<feature type="transmembrane region" description="Helical" evidence="5">
    <location>
        <begin position="111"/>
        <end position="130"/>
    </location>
</feature>
<evidence type="ECO:0000256" key="1">
    <source>
        <dbReference type="ARBA" id="ARBA00004141"/>
    </source>
</evidence>